<dbReference type="AlphaFoldDB" id="A0A7H0SR13"/>
<dbReference type="RefSeq" id="WP_187974297.1">
    <property type="nucleotide sequence ID" value="NZ_CP046884.1"/>
</dbReference>
<keyword evidence="2" id="KW-1185">Reference proteome</keyword>
<evidence type="ECO:0000313" key="2">
    <source>
        <dbReference type="Proteomes" id="UP000516320"/>
    </source>
</evidence>
<reference evidence="1 2" key="1">
    <citation type="submission" date="2019-12" db="EMBL/GenBank/DDBJ databases">
        <title>Corynebacterium sp. nov., isolated from feces of the Anser Albifrons in China.</title>
        <authorList>
            <person name="Liu Q."/>
        </authorList>
    </citation>
    <scope>NUCLEOTIDE SEQUENCE [LARGE SCALE GENOMIC DNA]</scope>
    <source>
        <strain evidence="1 2">4H37-19</strain>
    </source>
</reference>
<sequence length="74" mass="8316">MSIDLACSACHAEEFGAWFISSQRMTKPMDHGAAQPGFLIKETLPAYLNEGLTTPDGQKCTEIRTSLIDRKWLW</sequence>
<dbReference type="EMBL" id="CP046884">
    <property type="protein sequence ID" value="QNQ90988.1"/>
    <property type="molecule type" value="Genomic_DNA"/>
</dbReference>
<protein>
    <submittedName>
        <fullName evidence="1">Uncharacterized protein</fullName>
    </submittedName>
</protein>
<proteinExistence type="predicted"/>
<gene>
    <name evidence="1" type="ORF">GP475_10355</name>
</gene>
<organism evidence="1 2">
    <name type="scientific">Corynebacterium poyangense</name>
    <dbReference type="NCBI Taxonomy" id="2684405"/>
    <lineage>
        <taxon>Bacteria</taxon>
        <taxon>Bacillati</taxon>
        <taxon>Actinomycetota</taxon>
        <taxon>Actinomycetes</taxon>
        <taxon>Mycobacteriales</taxon>
        <taxon>Corynebacteriaceae</taxon>
        <taxon>Corynebacterium</taxon>
    </lineage>
</organism>
<name>A0A7H0SR13_9CORY</name>
<accession>A0A7H0SR13</accession>
<dbReference type="Proteomes" id="UP000516320">
    <property type="component" value="Chromosome"/>
</dbReference>
<dbReference type="KEGG" id="cpoy:GP475_10355"/>
<evidence type="ECO:0000313" key="1">
    <source>
        <dbReference type="EMBL" id="QNQ90988.1"/>
    </source>
</evidence>